<dbReference type="RefSeq" id="WP_150094927.1">
    <property type="nucleotide sequence ID" value="NZ_VWXX01000060.1"/>
</dbReference>
<comment type="caution">
    <text evidence="1">The sequence shown here is derived from an EMBL/GenBank/DDBJ whole genome shotgun (WGS) entry which is preliminary data.</text>
</comment>
<dbReference type="Proteomes" id="UP000322981">
    <property type="component" value="Unassembled WGS sequence"/>
</dbReference>
<dbReference type="EMBL" id="VWXX01000060">
    <property type="protein sequence ID" value="KAA6181841.1"/>
    <property type="molecule type" value="Genomic_DNA"/>
</dbReference>
<gene>
    <name evidence="1" type="ORF">F2Q65_18765</name>
</gene>
<protein>
    <submittedName>
        <fullName evidence="1">Uncharacterized protein</fullName>
    </submittedName>
</protein>
<accession>A0A5M8FFM1</accession>
<keyword evidence="2" id="KW-1185">Reference proteome</keyword>
<reference evidence="1 2" key="1">
    <citation type="submission" date="2019-09" db="EMBL/GenBank/DDBJ databases">
        <title>Whole-genome sequence of the purple sulfur bacterium Thiohalocapsa marina DSM 19078.</title>
        <authorList>
            <person name="Kyndt J.A."/>
            <person name="Meyer T.E."/>
        </authorList>
    </citation>
    <scope>NUCLEOTIDE SEQUENCE [LARGE SCALE GENOMIC DNA]</scope>
    <source>
        <strain evidence="1 2">DSM 19078</strain>
    </source>
</reference>
<sequence length="82" mass="9331">MTAMHAAEAWTLTACYDDINAETVRIAAVRHAQAHGFRIYAPSREDRIWAPSCYPPDGPETFDQALDLRWQVSGSEEFSFRQ</sequence>
<evidence type="ECO:0000313" key="1">
    <source>
        <dbReference type="EMBL" id="KAA6181841.1"/>
    </source>
</evidence>
<proteinExistence type="predicted"/>
<evidence type="ECO:0000313" key="2">
    <source>
        <dbReference type="Proteomes" id="UP000322981"/>
    </source>
</evidence>
<name>A0A5M8FFM1_9GAMM</name>
<dbReference type="AlphaFoldDB" id="A0A5M8FFM1"/>
<organism evidence="1 2">
    <name type="scientific">Thiohalocapsa marina</name>
    <dbReference type="NCBI Taxonomy" id="424902"/>
    <lineage>
        <taxon>Bacteria</taxon>
        <taxon>Pseudomonadati</taxon>
        <taxon>Pseudomonadota</taxon>
        <taxon>Gammaproteobacteria</taxon>
        <taxon>Chromatiales</taxon>
        <taxon>Chromatiaceae</taxon>
        <taxon>Thiohalocapsa</taxon>
    </lineage>
</organism>